<evidence type="ECO:0000313" key="3">
    <source>
        <dbReference type="Proteomes" id="UP000621500"/>
    </source>
</evidence>
<comment type="caution">
    <text evidence="2">The sequence shown here is derived from an EMBL/GenBank/DDBJ whole genome shotgun (WGS) entry which is preliminary data.</text>
</comment>
<accession>A0ABQ4F0Y7</accession>
<feature type="chain" id="PRO_5045276789" description="Chitinase" evidence="1">
    <location>
        <begin position="28"/>
        <end position="97"/>
    </location>
</feature>
<proteinExistence type="predicted"/>
<keyword evidence="1" id="KW-0732">Signal</keyword>
<evidence type="ECO:0008006" key="4">
    <source>
        <dbReference type="Google" id="ProtNLM"/>
    </source>
</evidence>
<dbReference type="EMBL" id="BONX01000054">
    <property type="protein sequence ID" value="GIH00555.1"/>
    <property type="molecule type" value="Genomic_DNA"/>
</dbReference>
<keyword evidence="3" id="KW-1185">Reference proteome</keyword>
<reference evidence="2 3" key="1">
    <citation type="submission" date="2021-01" db="EMBL/GenBank/DDBJ databases">
        <title>Whole genome shotgun sequence of Plantactinospora mayteni NBRC 109088.</title>
        <authorList>
            <person name="Komaki H."/>
            <person name="Tamura T."/>
        </authorList>
    </citation>
    <scope>NUCLEOTIDE SEQUENCE [LARGE SCALE GENOMIC DNA]</scope>
    <source>
        <strain evidence="2 3">NBRC 109088</strain>
    </source>
</reference>
<dbReference type="Proteomes" id="UP000621500">
    <property type="component" value="Unassembled WGS sequence"/>
</dbReference>
<feature type="signal peptide" evidence="1">
    <location>
        <begin position="1"/>
        <end position="27"/>
    </location>
</feature>
<evidence type="ECO:0000313" key="2">
    <source>
        <dbReference type="EMBL" id="GIH00555.1"/>
    </source>
</evidence>
<gene>
    <name evidence="2" type="ORF">Pma05_71270</name>
</gene>
<protein>
    <recommendedName>
        <fullName evidence="4">Chitinase</fullName>
    </recommendedName>
</protein>
<organism evidence="2 3">
    <name type="scientific">Plantactinospora mayteni</name>
    <dbReference type="NCBI Taxonomy" id="566021"/>
    <lineage>
        <taxon>Bacteria</taxon>
        <taxon>Bacillati</taxon>
        <taxon>Actinomycetota</taxon>
        <taxon>Actinomycetes</taxon>
        <taxon>Micromonosporales</taxon>
        <taxon>Micromonosporaceae</taxon>
        <taxon>Plantactinospora</taxon>
    </lineage>
</organism>
<name>A0ABQ4F0Y7_9ACTN</name>
<evidence type="ECO:0000256" key="1">
    <source>
        <dbReference type="SAM" id="SignalP"/>
    </source>
</evidence>
<sequence length="97" mass="10629">MRKILTVLPAAVAAVAISFAGAAPASAATPPQPAQQASTQTASTTSGFWFDTQSYFANWTVCNDWGAKFAMHYPHLYDNWQCSLNVDGSWQLWLHHV</sequence>
<dbReference type="RefSeq" id="WP_203861860.1">
    <property type="nucleotide sequence ID" value="NZ_BAAAZQ010000026.1"/>
</dbReference>